<evidence type="ECO:0000256" key="3">
    <source>
        <dbReference type="ARBA" id="ARBA00022737"/>
    </source>
</evidence>
<reference evidence="10" key="3">
    <citation type="submission" date="2023-05" db="EMBL/GenBank/DDBJ databases">
        <authorList>
            <person name="Smith C.H."/>
        </authorList>
    </citation>
    <scope>NUCLEOTIDE SEQUENCE</scope>
    <source>
        <strain evidence="10">CHS0354</strain>
        <tissue evidence="10">Mantle</tissue>
    </source>
</reference>
<evidence type="ECO:0000256" key="1">
    <source>
        <dbReference type="ARBA" id="ARBA00022448"/>
    </source>
</evidence>
<dbReference type="GO" id="GO:0034220">
    <property type="term" value="P:monoatomic ion transmembrane transport"/>
    <property type="evidence" value="ECO:0007669"/>
    <property type="project" value="UniProtKB-KW"/>
</dbReference>
<dbReference type="SUPFAM" id="SSF52540">
    <property type="entry name" value="P-loop containing nucleoside triphosphate hydrolases"/>
    <property type="match status" value="1"/>
</dbReference>
<dbReference type="PANTHER" id="PTHR47143:SF1">
    <property type="entry name" value="ION_TRANS DOMAIN-CONTAINING PROTEIN"/>
    <property type="match status" value="1"/>
</dbReference>
<keyword evidence="11" id="KW-1185">Reference proteome</keyword>
<sequence>MDDTFMTTVTTGHNIYPSTTAMIRRTVSADSVLLTNMDSISLKDKKSNAVQEVLLSLDMMKGSNTNSFTESMRTSINSVALSHCSSVFVGCLVNTSSTRKEDVCINADNIYQNAPEDMEPSYTNEYSQNPFLQNVIDNTNLVLENWKMRLFVRSPAYELSLQTLNRYGVVFITGNLGDGKTMTSRKLMKDMRKTDTILLELNARNPASFETLVNGTRNSVVFIDDFLGNVYMDGNLLEMWTRRFPLMEDMIGANNVQFILTTRKDIMEEAKSSLKIHEFFQIRKKIITANQLKEIAKIETPIGYPLCCYLFTRYKRFADEGTLFFQNPIHYIKWEIQRLEREDTYKYCVLAVLLLCGGKILHSDIILDHSSKTFRSALSKVSKTCEIRLERAKIAMVSNILASSGTFLKMTNDGGFIFSHNSIEKAVALAYRTKGLKDIIQMCPFGFLLEIVVTNSNDQPAIVNNPDRLETISTIELSVIEFDLLVNRFVSEILDGNVREVSDHMALLDSGFLDRFFEIIRQSGKITEVITARQNVNDGGDLLFHASHNKIPKVDLLERLLKVHSENQPRKYNCARLNCFLARKGYNDYLEDVMSSALHTACKLGLKEMFDILLQFNAKETPNLLSTAIESQSFEILQRLLQKYKWSDKQKQLGLLESCKHGNIKIFELMVQSVKTKLGEGIFSRCLLESTKSGNVDLFEMILAKGCDVNYRGDLERCALHIACIGAHESLVIRLLRVPKININAIDKQGYTALHYAAENNLVSIVKHLINAKADIKFSARIDGITVTSSLPGMKSRLTQMVSPYDLAMLRGHIEVCMVLEDVAFPGSRIMGPISTRL</sequence>
<reference evidence="10" key="2">
    <citation type="journal article" date="2021" name="Genome Biol. Evol.">
        <title>Developing a high-quality reference genome for a parasitic bivalve with doubly uniparental inheritance (Bivalvia: Unionida).</title>
        <authorList>
            <person name="Smith C.H."/>
        </authorList>
    </citation>
    <scope>NUCLEOTIDE SEQUENCE</scope>
    <source>
        <strain evidence="10">CHS0354</strain>
        <tissue evidence="10">Mantle</tissue>
    </source>
</reference>
<keyword evidence="2" id="KW-0716">Sensory transduction</keyword>
<dbReference type="InterPro" id="IPR049050">
    <property type="entry name" value="nSTAND3"/>
</dbReference>
<gene>
    <name evidence="10" type="ORF">CHS0354_017897</name>
</gene>
<evidence type="ECO:0000256" key="8">
    <source>
        <dbReference type="PROSITE-ProRule" id="PRU00023"/>
    </source>
</evidence>
<accession>A0AAE0T2U3</accession>
<proteinExistence type="predicted"/>
<comment type="caution">
    <text evidence="10">The sequence shown here is derived from an EMBL/GenBank/DDBJ whole genome shotgun (WGS) entry which is preliminary data.</text>
</comment>
<dbReference type="Pfam" id="PF20720">
    <property type="entry name" value="nSTAND3"/>
    <property type="match status" value="1"/>
</dbReference>
<dbReference type="SUPFAM" id="SSF48403">
    <property type="entry name" value="Ankyrin repeat"/>
    <property type="match status" value="1"/>
</dbReference>
<dbReference type="Proteomes" id="UP001195483">
    <property type="component" value="Unassembled WGS sequence"/>
</dbReference>
<dbReference type="InterPro" id="IPR002110">
    <property type="entry name" value="Ankyrin_rpt"/>
</dbReference>
<dbReference type="SMART" id="SM00248">
    <property type="entry name" value="ANK"/>
    <property type="match status" value="5"/>
</dbReference>
<feature type="repeat" description="ANK" evidence="8">
    <location>
        <begin position="749"/>
        <end position="781"/>
    </location>
</feature>
<name>A0AAE0T2U3_9BIVA</name>
<dbReference type="GO" id="GO:0022857">
    <property type="term" value="F:transmembrane transporter activity"/>
    <property type="evidence" value="ECO:0007669"/>
    <property type="project" value="TreeGrafter"/>
</dbReference>
<reference evidence="10" key="1">
    <citation type="journal article" date="2021" name="Genome Biol. Evol.">
        <title>A High-Quality Reference Genome for a Parasitic Bivalve with Doubly Uniparental Inheritance (Bivalvia: Unionida).</title>
        <authorList>
            <person name="Smith C.H."/>
        </authorList>
    </citation>
    <scope>NUCLEOTIDE SEQUENCE</scope>
    <source>
        <strain evidence="10">CHS0354</strain>
    </source>
</reference>
<keyword evidence="6" id="KW-0325">Glycoprotein</keyword>
<dbReference type="GO" id="GO:1902495">
    <property type="term" value="C:transmembrane transporter complex"/>
    <property type="evidence" value="ECO:0007669"/>
    <property type="project" value="TreeGrafter"/>
</dbReference>
<evidence type="ECO:0000256" key="6">
    <source>
        <dbReference type="ARBA" id="ARBA00023180"/>
    </source>
</evidence>
<dbReference type="PROSITE" id="PS50088">
    <property type="entry name" value="ANK_REPEAT"/>
    <property type="match status" value="1"/>
</dbReference>
<evidence type="ECO:0000313" key="11">
    <source>
        <dbReference type="Proteomes" id="UP001195483"/>
    </source>
</evidence>
<evidence type="ECO:0000256" key="2">
    <source>
        <dbReference type="ARBA" id="ARBA00022606"/>
    </source>
</evidence>
<protein>
    <recommendedName>
        <fullName evidence="9">Novel STAND NTPase 3 domain-containing protein</fullName>
    </recommendedName>
</protein>
<keyword evidence="7" id="KW-0407">Ion channel</keyword>
<dbReference type="InterPro" id="IPR036770">
    <property type="entry name" value="Ankyrin_rpt-contain_sf"/>
</dbReference>
<dbReference type="PROSITE" id="PS50297">
    <property type="entry name" value="ANK_REP_REGION"/>
    <property type="match status" value="1"/>
</dbReference>
<evidence type="ECO:0000313" key="10">
    <source>
        <dbReference type="EMBL" id="KAK3602691.1"/>
    </source>
</evidence>
<dbReference type="EMBL" id="JAEAOA010001104">
    <property type="protein sequence ID" value="KAK3602691.1"/>
    <property type="molecule type" value="Genomic_DNA"/>
</dbReference>
<dbReference type="InterPro" id="IPR027417">
    <property type="entry name" value="P-loop_NTPase"/>
</dbReference>
<dbReference type="Pfam" id="PF12796">
    <property type="entry name" value="Ank_2"/>
    <property type="match status" value="1"/>
</dbReference>
<dbReference type="AlphaFoldDB" id="A0AAE0T2U3"/>
<keyword evidence="4 8" id="KW-0040">ANK repeat</keyword>
<keyword evidence="5" id="KW-0406">Ion transport</keyword>
<keyword evidence="3" id="KW-0677">Repeat</keyword>
<feature type="domain" description="Novel STAND NTPase 3" evidence="9">
    <location>
        <begin position="151"/>
        <end position="297"/>
    </location>
</feature>
<evidence type="ECO:0000256" key="7">
    <source>
        <dbReference type="ARBA" id="ARBA00023303"/>
    </source>
</evidence>
<evidence type="ECO:0000256" key="4">
    <source>
        <dbReference type="ARBA" id="ARBA00023043"/>
    </source>
</evidence>
<evidence type="ECO:0000259" key="9">
    <source>
        <dbReference type="Pfam" id="PF20720"/>
    </source>
</evidence>
<dbReference type="InterPro" id="IPR052076">
    <property type="entry name" value="TRP_cation_channel"/>
</dbReference>
<dbReference type="PANTHER" id="PTHR47143">
    <property type="entry name" value="TRANSIENT RECEPTOR POTENTIAL CATION CHANNEL PROTEIN PAINLESS"/>
    <property type="match status" value="1"/>
</dbReference>
<dbReference type="Gene3D" id="1.25.40.20">
    <property type="entry name" value="Ankyrin repeat-containing domain"/>
    <property type="match status" value="3"/>
</dbReference>
<evidence type="ECO:0000256" key="5">
    <source>
        <dbReference type="ARBA" id="ARBA00023065"/>
    </source>
</evidence>
<keyword evidence="1" id="KW-0813">Transport</keyword>
<organism evidence="10 11">
    <name type="scientific">Potamilus streckersoni</name>
    <dbReference type="NCBI Taxonomy" id="2493646"/>
    <lineage>
        <taxon>Eukaryota</taxon>
        <taxon>Metazoa</taxon>
        <taxon>Spiralia</taxon>
        <taxon>Lophotrochozoa</taxon>
        <taxon>Mollusca</taxon>
        <taxon>Bivalvia</taxon>
        <taxon>Autobranchia</taxon>
        <taxon>Heteroconchia</taxon>
        <taxon>Palaeoheterodonta</taxon>
        <taxon>Unionida</taxon>
        <taxon>Unionoidea</taxon>
        <taxon>Unionidae</taxon>
        <taxon>Ambleminae</taxon>
        <taxon>Lampsilini</taxon>
        <taxon>Potamilus</taxon>
    </lineage>
</organism>